<dbReference type="AlphaFoldDB" id="A0A7K0DDG4"/>
<evidence type="ECO:0000313" key="1">
    <source>
        <dbReference type="EMBL" id="MQY23840.1"/>
    </source>
</evidence>
<gene>
    <name evidence="1" type="ORF">NRB20_69730</name>
</gene>
<comment type="caution">
    <text evidence="1">The sequence shown here is derived from an EMBL/GenBank/DDBJ whole genome shotgun (WGS) entry which is preliminary data.</text>
</comment>
<evidence type="ECO:0000313" key="2">
    <source>
        <dbReference type="Proteomes" id="UP000438448"/>
    </source>
</evidence>
<accession>A0A7K0DDG4</accession>
<keyword evidence="2" id="KW-1185">Reference proteome</keyword>
<sequence>MPNITALVVNWRPDAVMVATEAHIQLAEVMRFCDVITLIPEAAYIRGCYELLT</sequence>
<reference evidence="1 2" key="1">
    <citation type="submission" date="2019-10" db="EMBL/GenBank/DDBJ databases">
        <title>Nocardia macrotermitis sp. nov. and Nocardia aurantia sp. nov., isolated from the gut of fungus growing-termite Macrotermes natalensis.</title>
        <authorList>
            <person name="Benndorf R."/>
            <person name="Schwitalla J."/>
            <person name="Martin K."/>
            <person name="De Beer W."/>
            <person name="Kaster A.-K."/>
            <person name="Vollmers J."/>
            <person name="Poulsen M."/>
            <person name="Beemelmanns C."/>
        </authorList>
    </citation>
    <scope>NUCLEOTIDE SEQUENCE [LARGE SCALE GENOMIC DNA]</scope>
    <source>
        <strain evidence="1 2">RB20</strain>
    </source>
</reference>
<protein>
    <submittedName>
        <fullName evidence="1">Uncharacterized protein</fullName>
    </submittedName>
</protein>
<dbReference type="EMBL" id="WEGK01000023">
    <property type="protein sequence ID" value="MQY23840.1"/>
    <property type="molecule type" value="Genomic_DNA"/>
</dbReference>
<proteinExistence type="predicted"/>
<name>A0A7K0DDG4_9NOCA</name>
<organism evidence="1 2">
    <name type="scientific">Nocardia macrotermitis</name>
    <dbReference type="NCBI Taxonomy" id="2585198"/>
    <lineage>
        <taxon>Bacteria</taxon>
        <taxon>Bacillati</taxon>
        <taxon>Actinomycetota</taxon>
        <taxon>Actinomycetes</taxon>
        <taxon>Mycobacteriales</taxon>
        <taxon>Nocardiaceae</taxon>
        <taxon>Nocardia</taxon>
    </lineage>
</organism>
<dbReference type="Proteomes" id="UP000438448">
    <property type="component" value="Unassembled WGS sequence"/>
</dbReference>